<evidence type="ECO:0000313" key="3">
    <source>
        <dbReference type="Proteomes" id="UP001597319"/>
    </source>
</evidence>
<proteinExistence type="predicted"/>
<dbReference type="RefSeq" id="WP_378292387.1">
    <property type="nucleotide sequence ID" value="NZ_JBHULE010000019.1"/>
</dbReference>
<accession>A0ABW5LFW9</accession>
<dbReference type="Proteomes" id="UP001597319">
    <property type="component" value="Unassembled WGS sequence"/>
</dbReference>
<evidence type="ECO:0008006" key="4">
    <source>
        <dbReference type="Google" id="ProtNLM"/>
    </source>
</evidence>
<gene>
    <name evidence="2" type="ORF">ACFSR1_10910</name>
</gene>
<keyword evidence="3" id="KW-1185">Reference proteome</keyword>
<comment type="caution">
    <text evidence="2">The sequence shown here is derived from an EMBL/GenBank/DDBJ whole genome shotgun (WGS) entry which is preliminary data.</text>
</comment>
<feature type="region of interest" description="Disordered" evidence="1">
    <location>
        <begin position="1"/>
        <end position="42"/>
    </location>
</feature>
<sequence>MNTSTTSSKTYDDGQPLVEVARESDQEKGDIRREIQQLPRGY</sequence>
<organism evidence="2 3">
    <name type="scientific">Aquimarina rubra</name>
    <dbReference type="NCBI Taxonomy" id="1920033"/>
    <lineage>
        <taxon>Bacteria</taxon>
        <taxon>Pseudomonadati</taxon>
        <taxon>Bacteroidota</taxon>
        <taxon>Flavobacteriia</taxon>
        <taxon>Flavobacteriales</taxon>
        <taxon>Flavobacteriaceae</taxon>
        <taxon>Aquimarina</taxon>
    </lineage>
</organism>
<evidence type="ECO:0000256" key="1">
    <source>
        <dbReference type="SAM" id="MobiDB-lite"/>
    </source>
</evidence>
<protein>
    <recommendedName>
        <fullName evidence="4">DUF3606 domain-containing protein</fullName>
    </recommendedName>
</protein>
<name>A0ABW5LFW9_9FLAO</name>
<dbReference type="EMBL" id="JBHULE010000019">
    <property type="protein sequence ID" value="MFD2563176.1"/>
    <property type="molecule type" value="Genomic_DNA"/>
</dbReference>
<evidence type="ECO:0000313" key="2">
    <source>
        <dbReference type="EMBL" id="MFD2563176.1"/>
    </source>
</evidence>
<reference evidence="3" key="1">
    <citation type="journal article" date="2019" name="Int. J. Syst. Evol. Microbiol.">
        <title>The Global Catalogue of Microorganisms (GCM) 10K type strain sequencing project: providing services to taxonomists for standard genome sequencing and annotation.</title>
        <authorList>
            <consortium name="The Broad Institute Genomics Platform"/>
            <consortium name="The Broad Institute Genome Sequencing Center for Infectious Disease"/>
            <person name="Wu L."/>
            <person name="Ma J."/>
        </authorList>
    </citation>
    <scope>NUCLEOTIDE SEQUENCE [LARGE SCALE GENOMIC DNA]</scope>
    <source>
        <strain evidence="3">KCTC 52274</strain>
    </source>
</reference>
<feature type="compositionally biased region" description="Basic and acidic residues" evidence="1">
    <location>
        <begin position="20"/>
        <end position="35"/>
    </location>
</feature>